<protein>
    <submittedName>
        <fullName evidence="1">Uncharacterized protein</fullName>
    </submittedName>
</protein>
<accession>A0A4Y2SQV6</accession>
<dbReference type="AlphaFoldDB" id="A0A4Y2SQV6"/>
<dbReference type="EMBL" id="BGPR01022847">
    <property type="protein sequence ID" value="GBN89559.1"/>
    <property type="molecule type" value="Genomic_DNA"/>
</dbReference>
<sequence>MFSWAALGAVVVEQIMKAANYLNIIADQFAPLHGVCLPNWKWNFQEDNSPVTRLNCVEWFEEHTEGIPLMSWPP</sequence>
<dbReference type="GO" id="GO:0003676">
    <property type="term" value="F:nucleic acid binding"/>
    <property type="evidence" value="ECO:0007669"/>
    <property type="project" value="InterPro"/>
</dbReference>
<evidence type="ECO:0000313" key="1">
    <source>
        <dbReference type="EMBL" id="GBN89559.1"/>
    </source>
</evidence>
<dbReference type="Gene3D" id="3.30.420.10">
    <property type="entry name" value="Ribonuclease H-like superfamily/Ribonuclease H"/>
    <property type="match status" value="1"/>
</dbReference>
<name>A0A4Y2SQV6_ARAVE</name>
<dbReference type="OrthoDB" id="10045182at2759"/>
<comment type="caution">
    <text evidence="1">The sequence shown here is derived from an EMBL/GenBank/DDBJ whole genome shotgun (WGS) entry which is preliminary data.</text>
</comment>
<keyword evidence="2" id="KW-1185">Reference proteome</keyword>
<gene>
    <name evidence="1" type="ORF">AVEN_161926_1</name>
</gene>
<evidence type="ECO:0000313" key="2">
    <source>
        <dbReference type="Proteomes" id="UP000499080"/>
    </source>
</evidence>
<organism evidence="1 2">
    <name type="scientific">Araneus ventricosus</name>
    <name type="common">Orbweaver spider</name>
    <name type="synonym">Epeira ventricosa</name>
    <dbReference type="NCBI Taxonomy" id="182803"/>
    <lineage>
        <taxon>Eukaryota</taxon>
        <taxon>Metazoa</taxon>
        <taxon>Ecdysozoa</taxon>
        <taxon>Arthropoda</taxon>
        <taxon>Chelicerata</taxon>
        <taxon>Arachnida</taxon>
        <taxon>Araneae</taxon>
        <taxon>Araneomorphae</taxon>
        <taxon>Entelegynae</taxon>
        <taxon>Araneoidea</taxon>
        <taxon>Araneidae</taxon>
        <taxon>Araneus</taxon>
    </lineage>
</organism>
<proteinExistence type="predicted"/>
<dbReference type="Proteomes" id="UP000499080">
    <property type="component" value="Unassembled WGS sequence"/>
</dbReference>
<reference evidence="1 2" key="1">
    <citation type="journal article" date="2019" name="Sci. Rep.">
        <title>Orb-weaving spider Araneus ventricosus genome elucidates the spidroin gene catalogue.</title>
        <authorList>
            <person name="Kono N."/>
            <person name="Nakamura H."/>
            <person name="Ohtoshi R."/>
            <person name="Moran D.A.P."/>
            <person name="Shinohara A."/>
            <person name="Yoshida Y."/>
            <person name="Fujiwara M."/>
            <person name="Mori M."/>
            <person name="Tomita M."/>
            <person name="Arakawa K."/>
        </authorList>
    </citation>
    <scope>NUCLEOTIDE SEQUENCE [LARGE SCALE GENOMIC DNA]</scope>
</reference>
<dbReference type="InterPro" id="IPR036397">
    <property type="entry name" value="RNaseH_sf"/>
</dbReference>